<evidence type="ECO:0000256" key="4">
    <source>
        <dbReference type="PROSITE-ProRule" id="PRU01343"/>
    </source>
</evidence>
<evidence type="ECO:0000256" key="1">
    <source>
        <dbReference type="ARBA" id="ARBA00022723"/>
    </source>
</evidence>
<dbReference type="AlphaFoldDB" id="A0A444XPB9"/>
<evidence type="ECO:0000313" key="8">
    <source>
        <dbReference type="Proteomes" id="UP000289738"/>
    </source>
</evidence>
<keyword evidence="8" id="KW-1185">Reference proteome</keyword>
<sequence>MASGGTTSTESRRQCGRSITGELSADSGMIGIGSGRLRKGEHPKCFCRTLAVICRSRTAKNPNRLFFGCPYFKEKQGYCEFFAWFDEIFGYAMEDVVEGHKLASVDTGAGDKGVVRLNDGLEDRKDVANQFVKKHNVFDFLSGVICGALVGVVVFCIFVVAV</sequence>
<dbReference type="Proteomes" id="UP000289738">
    <property type="component" value="Chromosome B09"/>
</dbReference>
<evidence type="ECO:0000256" key="3">
    <source>
        <dbReference type="ARBA" id="ARBA00022833"/>
    </source>
</evidence>
<organism evidence="7 8">
    <name type="scientific">Arachis hypogaea</name>
    <name type="common">Peanut</name>
    <dbReference type="NCBI Taxonomy" id="3818"/>
    <lineage>
        <taxon>Eukaryota</taxon>
        <taxon>Viridiplantae</taxon>
        <taxon>Streptophyta</taxon>
        <taxon>Embryophyta</taxon>
        <taxon>Tracheophyta</taxon>
        <taxon>Spermatophyta</taxon>
        <taxon>Magnoliopsida</taxon>
        <taxon>eudicotyledons</taxon>
        <taxon>Gunneridae</taxon>
        <taxon>Pentapetalae</taxon>
        <taxon>rosids</taxon>
        <taxon>fabids</taxon>
        <taxon>Fabales</taxon>
        <taxon>Fabaceae</taxon>
        <taxon>Papilionoideae</taxon>
        <taxon>50 kb inversion clade</taxon>
        <taxon>dalbergioids sensu lato</taxon>
        <taxon>Dalbergieae</taxon>
        <taxon>Pterocarpus clade</taxon>
        <taxon>Arachis</taxon>
    </lineage>
</organism>
<keyword evidence="5" id="KW-0472">Membrane</keyword>
<dbReference type="Pfam" id="PF06839">
    <property type="entry name" value="Zn_ribbon_GRF"/>
    <property type="match status" value="1"/>
</dbReference>
<evidence type="ECO:0000259" key="6">
    <source>
        <dbReference type="PROSITE" id="PS51999"/>
    </source>
</evidence>
<keyword evidence="3" id="KW-0862">Zinc</keyword>
<protein>
    <recommendedName>
        <fullName evidence="6">GRF-type domain-containing protein</fullName>
    </recommendedName>
</protein>
<reference evidence="7 8" key="1">
    <citation type="submission" date="2019-01" db="EMBL/GenBank/DDBJ databases">
        <title>Sequencing of cultivated peanut Arachis hypogaea provides insights into genome evolution and oil improvement.</title>
        <authorList>
            <person name="Chen X."/>
        </authorList>
    </citation>
    <scope>NUCLEOTIDE SEQUENCE [LARGE SCALE GENOMIC DNA]</scope>
    <source>
        <strain evidence="8">cv. Fuhuasheng</strain>
        <tissue evidence="7">Leaves</tissue>
    </source>
</reference>
<gene>
    <name evidence="7" type="ORF">Ahy_B09g097509</name>
</gene>
<dbReference type="GO" id="GO:0008270">
    <property type="term" value="F:zinc ion binding"/>
    <property type="evidence" value="ECO:0007669"/>
    <property type="project" value="UniProtKB-KW"/>
</dbReference>
<dbReference type="InterPro" id="IPR010666">
    <property type="entry name" value="Znf_GRF"/>
</dbReference>
<keyword evidence="5" id="KW-0812">Transmembrane</keyword>
<evidence type="ECO:0000256" key="5">
    <source>
        <dbReference type="SAM" id="Phobius"/>
    </source>
</evidence>
<dbReference type="PROSITE" id="PS51999">
    <property type="entry name" value="ZF_GRF"/>
    <property type="match status" value="1"/>
</dbReference>
<evidence type="ECO:0000313" key="7">
    <source>
        <dbReference type="EMBL" id="RYQ91569.1"/>
    </source>
</evidence>
<comment type="caution">
    <text evidence="7">The sequence shown here is derived from an EMBL/GenBank/DDBJ whole genome shotgun (WGS) entry which is preliminary data.</text>
</comment>
<keyword evidence="5" id="KW-1133">Transmembrane helix</keyword>
<proteinExistence type="predicted"/>
<keyword evidence="2 4" id="KW-0863">Zinc-finger</keyword>
<accession>A0A444XPB9</accession>
<dbReference type="EMBL" id="SDMP01000019">
    <property type="protein sequence ID" value="RYQ91569.1"/>
    <property type="molecule type" value="Genomic_DNA"/>
</dbReference>
<evidence type="ECO:0000256" key="2">
    <source>
        <dbReference type="ARBA" id="ARBA00022771"/>
    </source>
</evidence>
<dbReference type="PANTHER" id="PTHR33248">
    <property type="entry name" value="ZINC ION-BINDING PROTEIN"/>
    <property type="match status" value="1"/>
</dbReference>
<name>A0A444XPB9_ARAHY</name>
<feature type="domain" description="GRF-type" evidence="6">
    <location>
        <begin position="45"/>
        <end position="88"/>
    </location>
</feature>
<keyword evidence="1" id="KW-0479">Metal-binding</keyword>
<feature type="transmembrane region" description="Helical" evidence="5">
    <location>
        <begin position="140"/>
        <end position="161"/>
    </location>
</feature>